<dbReference type="EMBL" id="JACEZU010000003">
    <property type="protein sequence ID" value="MBA5686727.1"/>
    <property type="molecule type" value="Genomic_DNA"/>
</dbReference>
<feature type="transmembrane region" description="Helical" evidence="2">
    <location>
        <begin position="59"/>
        <end position="78"/>
    </location>
</feature>
<accession>A0A7W2F7V3</accession>
<dbReference type="AlphaFoldDB" id="A0A7W2F7V3"/>
<evidence type="ECO:0000256" key="2">
    <source>
        <dbReference type="SAM" id="Phobius"/>
    </source>
</evidence>
<feature type="compositionally biased region" description="Basic and acidic residues" evidence="1">
    <location>
        <begin position="105"/>
        <end position="121"/>
    </location>
</feature>
<reference evidence="3 4" key="1">
    <citation type="submission" date="2020-07" db="EMBL/GenBank/DDBJ databases">
        <title>Novel species isolated from subtropical streams in China.</title>
        <authorList>
            <person name="Lu H."/>
        </authorList>
    </citation>
    <scope>NUCLEOTIDE SEQUENCE [LARGE SCALE GENOMIC DNA]</scope>
    <source>
        <strain evidence="3 4">LX47W</strain>
    </source>
</reference>
<evidence type="ECO:0000313" key="4">
    <source>
        <dbReference type="Proteomes" id="UP000573499"/>
    </source>
</evidence>
<evidence type="ECO:0000313" key="3">
    <source>
        <dbReference type="EMBL" id="MBA5686727.1"/>
    </source>
</evidence>
<feature type="transmembrane region" description="Helical" evidence="2">
    <location>
        <begin position="20"/>
        <end position="39"/>
    </location>
</feature>
<keyword evidence="2" id="KW-0472">Membrane</keyword>
<keyword evidence="2" id="KW-1133">Transmembrane helix</keyword>
<keyword evidence="4" id="KW-1185">Reference proteome</keyword>
<gene>
    <name evidence="3" type="ORF">H3H39_06620</name>
</gene>
<evidence type="ECO:0000256" key="1">
    <source>
        <dbReference type="SAM" id="MobiDB-lite"/>
    </source>
</evidence>
<dbReference type="Proteomes" id="UP000573499">
    <property type="component" value="Unassembled WGS sequence"/>
</dbReference>
<proteinExistence type="predicted"/>
<name>A0A7W2F7V3_9BURK</name>
<sequence>MNSAAITQEQLDQQLKTCGWHIAATLGLGLLAVPLAIYGQGSLEAARPIFPIIDQNYGSWQAGYLLALLVLGLVWALAMRQKINHFQTGMHNLRTQRRIDEHKQLRARQAEEARQAREAARAEQAAQPLFRAGARSSKFDY</sequence>
<organism evidence="3 4">
    <name type="scientific">Rugamonas apoptosis</name>
    <dbReference type="NCBI Taxonomy" id="2758570"/>
    <lineage>
        <taxon>Bacteria</taxon>
        <taxon>Pseudomonadati</taxon>
        <taxon>Pseudomonadota</taxon>
        <taxon>Betaproteobacteria</taxon>
        <taxon>Burkholderiales</taxon>
        <taxon>Oxalobacteraceae</taxon>
        <taxon>Telluria group</taxon>
        <taxon>Rugamonas</taxon>
    </lineage>
</organism>
<dbReference type="RefSeq" id="WP_182152594.1">
    <property type="nucleotide sequence ID" value="NZ_JACEZU010000003.1"/>
</dbReference>
<protein>
    <submittedName>
        <fullName evidence="3">Uncharacterized protein</fullName>
    </submittedName>
</protein>
<comment type="caution">
    <text evidence="3">The sequence shown here is derived from an EMBL/GenBank/DDBJ whole genome shotgun (WGS) entry which is preliminary data.</text>
</comment>
<keyword evidence="2" id="KW-0812">Transmembrane</keyword>
<feature type="region of interest" description="Disordered" evidence="1">
    <location>
        <begin position="105"/>
        <end position="141"/>
    </location>
</feature>